<dbReference type="GO" id="GO:0009289">
    <property type="term" value="C:pilus"/>
    <property type="evidence" value="ECO:0007669"/>
    <property type="project" value="InterPro"/>
</dbReference>
<dbReference type="InterPro" id="IPR036937">
    <property type="entry name" value="Adhesion_dom_fimbrial_sf"/>
</dbReference>
<dbReference type="Pfam" id="PF00419">
    <property type="entry name" value="Fimbrial"/>
    <property type="match status" value="1"/>
</dbReference>
<reference evidence="3" key="1">
    <citation type="submission" date="2024-06" db="EMBL/GenBank/DDBJ databases">
        <title>Multiomics insights into the TNT degradation mechanism by Pantoea sp. BJ2 isolated from an ammunition destruction site.</title>
        <authorList>
            <person name="Luo J."/>
        </authorList>
    </citation>
    <scope>NUCLEOTIDE SEQUENCE</scope>
    <source>
        <strain evidence="3">BJ2</strain>
    </source>
</reference>
<proteinExistence type="predicted"/>
<gene>
    <name evidence="3" type="ORF">AAF463_19155</name>
</gene>
<dbReference type="Gene3D" id="2.60.40.1090">
    <property type="entry name" value="Fimbrial-type adhesion domain"/>
    <property type="match status" value="1"/>
</dbReference>
<dbReference type="InterPro" id="IPR008966">
    <property type="entry name" value="Adhesion_dom_sf"/>
</dbReference>
<dbReference type="SUPFAM" id="SSF49401">
    <property type="entry name" value="Bacterial adhesins"/>
    <property type="match status" value="1"/>
</dbReference>
<dbReference type="InterPro" id="IPR050263">
    <property type="entry name" value="Bact_Fimbrial_Adh_Pro"/>
</dbReference>
<dbReference type="EMBL" id="CP158292">
    <property type="protein sequence ID" value="XBV44675.1"/>
    <property type="molecule type" value="Genomic_DNA"/>
</dbReference>
<evidence type="ECO:0000259" key="2">
    <source>
        <dbReference type="Pfam" id="PF00419"/>
    </source>
</evidence>
<evidence type="ECO:0000256" key="1">
    <source>
        <dbReference type="SAM" id="SignalP"/>
    </source>
</evidence>
<keyword evidence="1" id="KW-0732">Signal</keyword>
<feature type="domain" description="Fimbrial-type adhesion" evidence="2">
    <location>
        <begin position="33"/>
        <end position="175"/>
    </location>
</feature>
<sequence>MRFNKMSVALGLGLMMTASLANAVNSQGAGTVTIKGSIIDAPCSINPGSQDQTIDLGQVSKKQLAAGGKSTPVPFNIKLENCDFTAGKDVSVTFTGQASAAVPTLIGMTGTASGASIGLTDGSGQLIKLGQPSTMTLQNGSNTLSFSAYLQGDGASATITPGVFQSTVDFSLDYQ</sequence>
<feature type="chain" id="PRO_5043605238" evidence="1">
    <location>
        <begin position="24"/>
        <end position="175"/>
    </location>
</feature>
<evidence type="ECO:0000313" key="3">
    <source>
        <dbReference type="EMBL" id="XBV44675.1"/>
    </source>
</evidence>
<dbReference type="AlphaFoldDB" id="A0AAU7TVR8"/>
<dbReference type="PANTHER" id="PTHR33420:SF26">
    <property type="entry name" value="FIMBRIAL SUBUNIT"/>
    <property type="match status" value="1"/>
</dbReference>
<organism evidence="3">
    <name type="scientific">Pantoea sp. BJ2</name>
    <dbReference type="NCBI Taxonomy" id="3141322"/>
    <lineage>
        <taxon>Bacteria</taxon>
        <taxon>Pseudomonadati</taxon>
        <taxon>Pseudomonadota</taxon>
        <taxon>Gammaproteobacteria</taxon>
        <taxon>Enterobacterales</taxon>
        <taxon>Erwiniaceae</taxon>
        <taxon>Pantoea</taxon>
    </lineage>
</organism>
<dbReference type="InterPro" id="IPR000259">
    <property type="entry name" value="Adhesion_dom_fimbrial"/>
</dbReference>
<name>A0AAU7TVR8_9GAMM</name>
<feature type="signal peptide" evidence="1">
    <location>
        <begin position="1"/>
        <end position="23"/>
    </location>
</feature>
<dbReference type="RefSeq" id="WP_101760694.1">
    <property type="nucleotide sequence ID" value="NZ_CP158292.1"/>
</dbReference>
<dbReference type="PANTHER" id="PTHR33420">
    <property type="entry name" value="FIMBRIAL SUBUNIT ELFA-RELATED"/>
    <property type="match status" value="1"/>
</dbReference>
<protein>
    <submittedName>
        <fullName evidence="3">Fimbrial protein</fullName>
    </submittedName>
</protein>
<accession>A0AAU7TVR8</accession>
<dbReference type="GO" id="GO:0043709">
    <property type="term" value="P:cell adhesion involved in single-species biofilm formation"/>
    <property type="evidence" value="ECO:0007669"/>
    <property type="project" value="TreeGrafter"/>
</dbReference>